<dbReference type="AlphaFoldDB" id="A0A9D1XEI7"/>
<name>A0A9D1XEI7_9FIRM</name>
<comment type="caution">
    <text evidence="1">The sequence shown here is derived from an EMBL/GenBank/DDBJ whole genome shotgun (WGS) entry which is preliminary data.</text>
</comment>
<evidence type="ECO:0000313" key="1">
    <source>
        <dbReference type="EMBL" id="HIX77987.1"/>
    </source>
</evidence>
<proteinExistence type="predicted"/>
<reference evidence="1" key="2">
    <citation type="submission" date="2021-04" db="EMBL/GenBank/DDBJ databases">
        <authorList>
            <person name="Gilroy R."/>
        </authorList>
    </citation>
    <scope>NUCLEOTIDE SEQUENCE</scope>
    <source>
        <strain evidence="1">CHK183-1962</strain>
    </source>
</reference>
<protein>
    <submittedName>
        <fullName evidence="1">Uncharacterized protein</fullName>
    </submittedName>
</protein>
<gene>
    <name evidence="1" type="ORF">H9734_10385</name>
</gene>
<accession>A0A9D1XEI7</accession>
<dbReference type="Proteomes" id="UP000886890">
    <property type="component" value="Unassembled WGS sequence"/>
</dbReference>
<reference evidence="1" key="1">
    <citation type="journal article" date="2021" name="PeerJ">
        <title>Extensive microbial diversity within the chicken gut microbiome revealed by metagenomics and culture.</title>
        <authorList>
            <person name="Gilroy R."/>
            <person name="Ravi A."/>
            <person name="Getino M."/>
            <person name="Pursley I."/>
            <person name="Horton D.L."/>
            <person name="Alikhan N.F."/>
            <person name="Baker D."/>
            <person name="Gharbi K."/>
            <person name="Hall N."/>
            <person name="Watson M."/>
            <person name="Adriaenssens E.M."/>
            <person name="Foster-Nyarko E."/>
            <person name="Jarju S."/>
            <person name="Secka A."/>
            <person name="Antonio M."/>
            <person name="Oren A."/>
            <person name="Chaudhuri R.R."/>
            <person name="La Ragione R."/>
            <person name="Hildebrand F."/>
            <person name="Pallen M.J."/>
        </authorList>
    </citation>
    <scope>NUCLEOTIDE SEQUENCE</scope>
    <source>
        <strain evidence="1">CHK183-1962</strain>
    </source>
</reference>
<evidence type="ECO:0000313" key="2">
    <source>
        <dbReference type="Proteomes" id="UP000886890"/>
    </source>
</evidence>
<organism evidence="1 2">
    <name type="scientific">Candidatus Fusicatenibacter merdavium</name>
    <dbReference type="NCBI Taxonomy" id="2838600"/>
    <lineage>
        <taxon>Bacteria</taxon>
        <taxon>Bacillati</taxon>
        <taxon>Bacillota</taxon>
        <taxon>Clostridia</taxon>
        <taxon>Lachnospirales</taxon>
        <taxon>Lachnospiraceae</taxon>
        <taxon>Fusicatenibacter</taxon>
    </lineage>
</organism>
<dbReference type="EMBL" id="DXEK01000170">
    <property type="protein sequence ID" value="HIX77987.1"/>
    <property type="molecule type" value="Genomic_DNA"/>
</dbReference>
<sequence>MSQGDLSRRVHFLKSEEGGYQVMCEISEKWYREGEEHGKIEGEKSQARRTALELRKMGLSVDMIARAVNFSLDTVKQWLAEGVFPAK</sequence>